<feature type="domain" description="Glycosyl transferase CAP10" evidence="2">
    <location>
        <begin position="1011"/>
        <end position="1251"/>
    </location>
</feature>
<feature type="compositionally biased region" description="Basic and acidic residues" evidence="1">
    <location>
        <begin position="60"/>
        <end position="72"/>
    </location>
</feature>
<feature type="region of interest" description="Disordered" evidence="1">
    <location>
        <begin position="544"/>
        <end position="589"/>
    </location>
</feature>
<feature type="compositionally biased region" description="Low complexity" evidence="1">
    <location>
        <begin position="8"/>
        <end position="25"/>
    </location>
</feature>
<accession>A0A8H3YQB0</accession>
<feature type="compositionally biased region" description="Polar residues" evidence="1">
    <location>
        <begin position="677"/>
        <end position="686"/>
    </location>
</feature>
<protein>
    <recommendedName>
        <fullName evidence="2">Glycosyl transferase CAP10 domain-containing protein</fullName>
    </recommendedName>
</protein>
<evidence type="ECO:0000313" key="3">
    <source>
        <dbReference type="EMBL" id="KAE9968093.1"/>
    </source>
</evidence>
<feature type="compositionally biased region" description="Polar residues" evidence="1">
    <location>
        <begin position="522"/>
        <end position="531"/>
    </location>
</feature>
<dbReference type="InterPro" id="IPR006598">
    <property type="entry name" value="CAP10"/>
</dbReference>
<dbReference type="InterPro" id="IPR051091">
    <property type="entry name" value="O-Glucosyltr/Glycosyltrsf_90"/>
</dbReference>
<evidence type="ECO:0000259" key="2">
    <source>
        <dbReference type="SMART" id="SM00672"/>
    </source>
</evidence>
<feature type="compositionally biased region" description="Polar residues" evidence="1">
    <location>
        <begin position="725"/>
        <end position="736"/>
    </location>
</feature>
<evidence type="ECO:0000256" key="1">
    <source>
        <dbReference type="SAM" id="MobiDB-lite"/>
    </source>
</evidence>
<dbReference type="Proteomes" id="UP000447873">
    <property type="component" value="Unassembled WGS sequence"/>
</dbReference>
<comment type="caution">
    <text evidence="3">The sequence shown here is derived from an EMBL/GenBank/DDBJ whole genome shotgun (WGS) entry which is preliminary data.</text>
</comment>
<reference evidence="3 4" key="1">
    <citation type="submission" date="2018-12" db="EMBL/GenBank/DDBJ databases">
        <title>Venturia inaequalis Genome Resource.</title>
        <authorList>
            <person name="Lichtner F.J."/>
        </authorList>
    </citation>
    <scope>NUCLEOTIDE SEQUENCE [LARGE SCALE GENOMIC DNA]</scope>
    <source>
        <strain evidence="3 4">120213</strain>
    </source>
</reference>
<feature type="region of interest" description="Disordered" evidence="1">
    <location>
        <begin position="501"/>
        <end position="531"/>
    </location>
</feature>
<feature type="compositionally biased region" description="Low complexity" evidence="1">
    <location>
        <begin position="503"/>
        <end position="521"/>
    </location>
</feature>
<proteinExistence type="predicted"/>
<sequence>MDPNTTGLPNVSSLASPSSPPSKSSLHLRHPNPSIDTTRQTHRTEQESMLKARRRPPPIDTKRRPYPGDEAKAFNSLIQSPPSDTTRHSTKSEEEYKMLLQHAISSPSVQHNLPDLQGFERTQGFQEFYRNKPLDLEPRLIRDNFIEFAQDLDRHERKAGIWKVQYKQSNLSLKKLLHNFDEKSRQVASESLIGLGIHTVEGVIDVSRYDLNVRAERDLGLPEFEDLYYLLACKARGLYVDLQTRFASRFITMDTLLYEEKPRKGQPFQAPRMPCTVHNFRNMIRALWFRMLHPDILRILVTAINKRKYQHLKAHPLVPRMSDVDGSQLDATPIKGMFQQHLVDVSKVPIPELLDKIDRRTRLCQVPSFPAEAPAMKYENPHSKISSWGDSWINLKRDEENCIEHEPVGAGSSSVEHSLDQSRISTTFVQPPPRTTSLMPAFTLAPTVPPRPANSAGAASPAVKTQNWLPQAATSENTRSQVFRANAPIFTPPVSPVGRMLFSDASSPSSPVSPMSRASHSNGSRFGVSSLSSKTSYETHSTASHKAYTNTTPSSKYSQSVLPTSPSTAIKDQAITDSPSSRRLPFHGSDEYLPPPPFLPPKSPEQIAAAAQAARARELREREMRDENAKLKRENSQLQEALQQVHAHGKLQREQSQLQESLKQVQASERVQREHSNLQAAIQQANSRERIRWEDAQMHGAMQHNQGQTETQSRSQEPKLKREQSGLQDALQQIRQSPRGMLRRLSKAGSRARSSLKGNPFSVEARTALHLPSVESAVLYSYMQIGDVRLEDMRAAQLTALENGWDRQMQARIKMIAPMLHKQAPALVLNLCTDCSVPLLFIALTTSLFYPDYIDNTFPAQQPLQTSKLPPKPDTSAAYRVWKPQHPGPQSYTTAQAPIQTLGALPEDWVFDPQRDERQYGLSEAQCDAAFPNFYKEIDRAVAFRKEDGVGHIKEEDVDIDWRDGEIIRVLLYDRQLYIIDSKWAGHGYDFPRGLALLYSIHRAIVAFPGPLPNIEFSLGLGDWPGDKAGKWPLWVLTRQATDEEKWVMPDFGYWSWPLDVVGDYTQVRRDIRESEGVWQKKVPKAVWRGATSTNNLRASLVNESKDRAWSDVKEIVWANRTTLAPGMKELSLSMAEHCKYQYVVHTEGHSYSGRGKYLLNCASVSIVHKPQWIEPHTHLFIPAGENQNVVEVERDFSDLDGKMEDLLEHDSEAQRIAKNSVATFRDRYLTPAAQACYWRKLFHAWSSVSFEPELYSDVVDSNGQTKRKSRGTPFETYVSSLVLSDDE</sequence>
<feature type="region of interest" description="Disordered" evidence="1">
    <location>
        <begin position="666"/>
        <end position="686"/>
    </location>
</feature>
<dbReference type="PANTHER" id="PTHR12203">
    <property type="entry name" value="KDEL LYS-ASP-GLU-LEU CONTAINING - RELATED"/>
    <property type="match status" value="1"/>
</dbReference>
<feature type="region of interest" description="Disordered" evidence="1">
    <location>
        <begin position="700"/>
        <end position="757"/>
    </location>
</feature>
<name>A0A8H3YQB0_VENIN</name>
<evidence type="ECO:0000313" key="4">
    <source>
        <dbReference type="Proteomes" id="UP000447873"/>
    </source>
</evidence>
<dbReference type="EMBL" id="WNWS01000422">
    <property type="protein sequence ID" value="KAE9968093.1"/>
    <property type="molecule type" value="Genomic_DNA"/>
</dbReference>
<gene>
    <name evidence="3" type="ORF">EG328_007795</name>
</gene>
<dbReference type="SMART" id="SM00672">
    <property type="entry name" value="CAP10"/>
    <property type="match status" value="1"/>
</dbReference>
<feature type="compositionally biased region" description="Polar residues" evidence="1">
    <location>
        <begin position="703"/>
        <end position="715"/>
    </location>
</feature>
<feature type="region of interest" description="Disordered" evidence="1">
    <location>
        <begin position="1"/>
        <end position="91"/>
    </location>
</feature>
<organism evidence="3 4">
    <name type="scientific">Venturia inaequalis</name>
    <name type="common">Apple scab fungus</name>
    <dbReference type="NCBI Taxonomy" id="5025"/>
    <lineage>
        <taxon>Eukaryota</taxon>
        <taxon>Fungi</taxon>
        <taxon>Dikarya</taxon>
        <taxon>Ascomycota</taxon>
        <taxon>Pezizomycotina</taxon>
        <taxon>Dothideomycetes</taxon>
        <taxon>Pleosporomycetidae</taxon>
        <taxon>Venturiales</taxon>
        <taxon>Venturiaceae</taxon>
        <taxon>Venturia</taxon>
    </lineage>
</organism>
<feature type="compositionally biased region" description="Polar residues" evidence="1">
    <location>
        <begin position="544"/>
        <end position="581"/>
    </location>
</feature>
<dbReference type="PANTHER" id="PTHR12203:SF107">
    <property type="entry name" value="GLYCOSYL TRANSFERASE CAP10 DOMAIN-CONTAINING PROTEIN"/>
    <property type="match status" value="1"/>
</dbReference>
<dbReference type="Pfam" id="PF05686">
    <property type="entry name" value="Glyco_transf_90"/>
    <property type="match status" value="1"/>
</dbReference>